<reference evidence="3" key="1">
    <citation type="journal article" date="2022" name="IScience">
        <title>Evolution of zygomycete secretomes and the origins of terrestrial fungal ecologies.</title>
        <authorList>
            <person name="Chang Y."/>
            <person name="Wang Y."/>
            <person name="Mondo S."/>
            <person name="Ahrendt S."/>
            <person name="Andreopoulos W."/>
            <person name="Barry K."/>
            <person name="Beard J."/>
            <person name="Benny G.L."/>
            <person name="Blankenship S."/>
            <person name="Bonito G."/>
            <person name="Cuomo C."/>
            <person name="Desiro A."/>
            <person name="Gervers K.A."/>
            <person name="Hundley H."/>
            <person name="Kuo A."/>
            <person name="LaButti K."/>
            <person name="Lang B.F."/>
            <person name="Lipzen A."/>
            <person name="O'Donnell K."/>
            <person name="Pangilinan J."/>
            <person name="Reynolds N."/>
            <person name="Sandor L."/>
            <person name="Smith M.E."/>
            <person name="Tsang A."/>
            <person name="Grigoriev I.V."/>
            <person name="Stajich J.E."/>
            <person name="Spatafora J.W."/>
        </authorList>
    </citation>
    <scope>NUCLEOTIDE SEQUENCE</scope>
    <source>
        <strain evidence="3">RSA 2281</strain>
    </source>
</reference>
<evidence type="ECO:0000313" key="4">
    <source>
        <dbReference type="Proteomes" id="UP001209540"/>
    </source>
</evidence>
<evidence type="ECO:0000256" key="2">
    <source>
        <dbReference type="SAM" id="MobiDB-lite"/>
    </source>
</evidence>
<gene>
    <name evidence="3" type="ORF">BDA99DRAFT_601728</name>
</gene>
<dbReference type="Proteomes" id="UP001209540">
    <property type="component" value="Unassembled WGS sequence"/>
</dbReference>
<accession>A0AAD5PI29</accession>
<dbReference type="EMBL" id="JAIXMP010000004">
    <property type="protein sequence ID" value="KAI9274570.1"/>
    <property type="molecule type" value="Genomic_DNA"/>
</dbReference>
<reference evidence="3" key="2">
    <citation type="submission" date="2023-02" db="EMBL/GenBank/DDBJ databases">
        <authorList>
            <consortium name="DOE Joint Genome Institute"/>
            <person name="Mondo S.J."/>
            <person name="Chang Y."/>
            <person name="Wang Y."/>
            <person name="Ahrendt S."/>
            <person name="Andreopoulos W."/>
            <person name="Barry K."/>
            <person name="Beard J."/>
            <person name="Benny G.L."/>
            <person name="Blankenship S."/>
            <person name="Bonito G."/>
            <person name="Cuomo C."/>
            <person name="Desiro A."/>
            <person name="Gervers K.A."/>
            <person name="Hundley H."/>
            <person name="Kuo A."/>
            <person name="LaButti K."/>
            <person name="Lang B.F."/>
            <person name="Lipzen A."/>
            <person name="O'Donnell K."/>
            <person name="Pangilinan J."/>
            <person name="Reynolds N."/>
            <person name="Sandor L."/>
            <person name="Smith M.W."/>
            <person name="Tsang A."/>
            <person name="Grigoriev I.V."/>
            <person name="Stajich J.E."/>
            <person name="Spatafora J.W."/>
        </authorList>
    </citation>
    <scope>NUCLEOTIDE SEQUENCE</scope>
    <source>
        <strain evidence="3">RSA 2281</strain>
    </source>
</reference>
<dbReference type="AlphaFoldDB" id="A0AAD5PI29"/>
<evidence type="ECO:0000313" key="3">
    <source>
        <dbReference type="EMBL" id="KAI9274570.1"/>
    </source>
</evidence>
<proteinExistence type="predicted"/>
<feature type="coiled-coil region" evidence="1">
    <location>
        <begin position="130"/>
        <end position="160"/>
    </location>
</feature>
<organism evidence="3 4">
    <name type="scientific">Phascolomyces articulosus</name>
    <dbReference type="NCBI Taxonomy" id="60185"/>
    <lineage>
        <taxon>Eukaryota</taxon>
        <taxon>Fungi</taxon>
        <taxon>Fungi incertae sedis</taxon>
        <taxon>Mucoromycota</taxon>
        <taxon>Mucoromycotina</taxon>
        <taxon>Mucoromycetes</taxon>
        <taxon>Mucorales</taxon>
        <taxon>Lichtheimiaceae</taxon>
        <taxon>Phascolomyces</taxon>
    </lineage>
</organism>
<name>A0AAD5PI29_9FUNG</name>
<feature type="region of interest" description="Disordered" evidence="2">
    <location>
        <begin position="94"/>
        <end position="118"/>
    </location>
</feature>
<protein>
    <submittedName>
        <fullName evidence="3">Uncharacterized protein</fullName>
    </submittedName>
</protein>
<comment type="caution">
    <text evidence="3">The sequence shown here is derived from an EMBL/GenBank/DDBJ whole genome shotgun (WGS) entry which is preliminary data.</text>
</comment>
<evidence type="ECO:0000256" key="1">
    <source>
        <dbReference type="SAM" id="Coils"/>
    </source>
</evidence>
<keyword evidence="4" id="KW-1185">Reference proteome</keyword>
<keyword evidence="1" id="KW-0175">Coiled coil</keyword>
<sequence>MASSSLELIRETQESLNGIQVTQSRLRSIEHKVLCYYEQWTQAMMECGHHLIQALVQIESDQADLHLQQMIKVLSQSKLKPISGSFLVTLGNTNKNHGLNKEQKQEDPSGTTTTTKTTFKEGKTSEVLWLKQVLDTYLELDQQVRQLESQVESLQRYQDESKVCLTRMAIQGEDHHHHHHP</sequence>